<proteinExistence type="predicted"/>
<keyword evidence="2" id="KW-1185">Reference proteome</keyword>
<protein>
    <submittedName>
        <fullName evidence="1">Uncharacterized protein</fullName>
    </submittedName>
</protein>
<evidence type="ECO:0000313" key="2">
    <source>
        <dbReference type="Proteomes" id="UP000182827"/>
    </source>
</evidence>
<dbReference type="EMBL" id="FOZU01000005">
    <property type="protein sequence ID" value="SFS65472.1"/>
    <property type="molecule type" value="Genomic_DNA"/>
</dbReference>
<gene>
    <name evidence="1" type="ORF">SAMN05444586_1005130</name>
</gene>
<reference evidence="2" key="1">
    <citation type="submission" date="2016-10" db="EMBL/GenBank/DDBJ databases">
        <authorList>
            <person name="Varghese N."/>
            <person name="Submissions S."/>
        </authorList>
    </citation>
    <scope>NUCLEOTIDE SEQUENCE [LARGE SCALE GENOMIC DNA]</scope>
    <source>
        <strain evidence="2">ANC 5076</strain>
    </source>
</reference>
<accession>A0A1I6RLA2</accession>
<dbReference type="AlphaFoldDB" id="A0A1I6RLA2"/>
<sequence>MNFKYSTITRTLTVFGAKMTHVFSNVGVGEIEELVINAKLKEATWRA</sequence>
<name>A0A1I6RLA2_9GAMM</name>
<dbReference type="Proteomes" id="UP000182827">
    <property type="component" value="Unassembled WGS sequence"/>
</dbReference>
<evidence type="ECO:0000313" key="1">
    <source>
        <dbReference type="EMBL" id="SFS65472.1"/>
    </source>
</evidence>
<organism evidence="1 2">
    <name type="scientific">Acinetobacter bohemicus</name>
    <dbReference type="NCBI Taxonomy" id="1435036"/>
    <lineage>
        <taxon>Bacteria</taxon>
        <taxon>Pseudomonadati</taxon>
        <taxon>Pseudomonadota</taxon>
        <taxon>Gammaproteobacteria</taxon>
        <taxon>Moraxellales</taxon>
        <taxon>Moraxellaceae</taxon>
        <taxon>Acinetobacter</taxon>
    </lineage>
</organism>